<name>A0AAV0T2V7_HYABA</name>
<evidence type="ECO:0000256" key="1">
    <source>
        <dbReference type="SAM" id="MobiDB-lite"/>
    </source>
</evidence>
<evidence type="ECO:0000313" key="3">
    <source>
        <dbReference type="EMBL" id="CAI5713612.1"/>
    </source>
</evidence>
<dbReference type="Proteomes" id="UP001162031">
    <property type="component" value="Unassembled WGS sequence"/>
</dbReference>
<feature type="region of interest" description="Disordered" evidence="1">
    <location>
        <begin position="1"/>
        <end position="47"/>
    </location>
</feature>
<gene>
    <name evidence="3" type="ORF">HBR001_LOCUS1080</name>
</gene>
<feature type="domain" description="WRKY19-like zinc finger" evidence="2">
    <location>
        <begin position="361"/>
        <end position="383"/>
    </location>
</feature>
<feature type="compositionally biased region" description="Polar residues" evidence="1">
    <location>
        <begin position="35"/>
        <end position="47"/>
    </location>
</feature>
<dbReference type="PANTHER" id="PTHR31827:SF1">
    <property type="entry name" value="EMB|CAB89363.1"/>
    <property type="match status" value="1"/>
</dbReference>
<evidence type="ECO:0000259" key="2">
    <source>
        <dbReference type="Pfam" id="PF24906"/>
    </source>
</evidence>
<feature type="compositionally biased region" description="Low complexity" evidence="1">
    <location>
        <begin position="1"/>
        <end position="16"/>
    </location>
</feature>
<comment type="caution">
    <text evidence="3">The sequence shown here is derived from an EMBL/GenBank/DDBJ whole genome shotgun (WGS) entry which is preliminary data.</text>
</comment>
<sequence>MAEFSPSRKPCSCSPRTLKSGKSAARAPASRGLFASSSMEWTKPRSQPQFAYPLQPQLWYNQYDDVNEEDKQEATLGVDRHGCIHASQPPRSPLPRKSELPSTPAYNGMAFQSLGLPQVEEATEFQPLYLLQSGSFFDGTTLPALPPQSQQEGSLSLPQQQFGMQVPVQFASQYSELPVEPTSQYLRPLPTLSSSTMQMPFSSTRPPVDYFHEGISTPHIARSSVPTLPANFASLEQQQHFLPPSLLEYQEGDFDNDIAQEISSSMFHASAMSAELSERERQNSCPARPNLSVSGTPPTCLSAVAPLSRPKREGALREPFTAMAVTDKPKFSPDKRKLCCVEGCLSQARAFNRCKRHGGSKRCSSPGCTKSVQSRGLCIRHGGGSRCQESGCTRASQSHGRCKLHGGGRPCIVAGCDKKAHLKRLCRKHGGGIKCRVANCEKWSQRQGMCMTHSKVAGGPQPSGIGTIGELDHFGQNALSLPACSASSSPLSLSTFSDAA</sequence>
<dbReference type="PANTHER" id="PTHR31827">
    <property type="entry name" value="EMB|CAB89363.1"/>
    <property type="match status" value="1"/>
</dbReference>
<accession>A0AAV0T2V7</accession>
<reference evidence="3" key="1">
    <citation type="submission" date="2022-12" db="EMBL/GenBank/DDBJ databases">
        <authorList>
            <person name="Webb A."/>
        </authorList>
    </citation>
    <scope>NUCLEOTIDE SEQUENCE</scope>
    <source>
        <strain evidence="3">Hp1</strain>
    </source>
</reference>
<dbReference type="AlphaFoldDB" id="A0AAV0T2V7"/>
<evidence type="ECO:0000313" key="4">
    <source>
        <dbReference type="Proteomes" id="UP001162031"/>
    </source>
</evidence>
<dbReference type="InterPro" id="IPR056866">
    <property type="entry name" value="Znf_WRKY19"/>
</dbReference>
<dbReference type="EMBL" id="CANTFL010000090">
    <property type="protein sequence ID" value="CAI5713612.1"/>
    <property type="molecule type" value="Genomic_DNA"/>
</dbReference>
<dbReference type="Pfam" id="PF24906">
    <property type="entry name" value="Zf_WRKY19"/>
    <property type="match status" value="1"/>
</dbReference>
<organism evidence="3 4">
    <name type="scientific">Hyaloperonospora brassicae</name>
    <name type="common">Brassica downy mildew</name>
    <name type="synonym">Peronospora brassicae</name>
    <dbReference type="NCBI Taxonomy" id="162125"/>
    <lineage>
        <taxon>Eukaryota</taxon>
        <taxon>Sar</taxon>
        <taxon>Stramenopiles</taxon>
        <taxon>Oomycota</taxon>
        <taxon>Peronosporomycetes</taxon>
        <taxon>Peronosporales</taxon>
        <taxon>Peronosporaceae</taxon>
        <taxon>Hyaloperonospora</taxon>
    </lineage>
</organism>
<proteinExistence type="predicted"/>
<keyword evidence="4" id="KW-1185">Reference proteome</keyword>
<protein>
    <recommendedName>
        <fullName evidence="2">WRKY19-like zinc finger domain-containing protein</fullName>
    </recommendedName>
</protein>